<sequence length="61" mass="6838">MQVFIILEGQFSEIGNVALSRDLKHIIQYSRRILLQNSHIARSQYGISLVISLSGKLIPTA</sequence>
<dbReference type="EMBL" id="CP022605">
    <property type="protein sequence ID" value="ASV88454.1"/>
    <property type="molecule type" value="Genomic_DNA"/>
</dbReference>
<proteinExistence type="predicted"/>
<gene>
    <name evidence="1" type="ORF">CES85_2797</name>
</gene>
<dbReference type="Proteomes" id="UP000215256">
    <property type="component" value="Plasmid unnamed1"/>
</dbReference>
<keyword evidence="1" id="KW-0614">Plasmid</keyword>
<protein>
    <submittedName>
        <fullName evidence="1">Uncharacterized protein</fullName>
    </submittedName>
</protein>
<name>A0A248UP86_9HYPH</name>
<reference evidence="1 2" key="1">
    <citation type="submission" date="2017-07" db="EMBL/GenBank/DDBJ databases">
        <title>Phylogenetic study on the rhizospheric bacterium Ochrobactrum sp. A44.</title>
        <authorList>
            <person name="Krzyzanowska D.M."/>
            <person name="Ossowicki A."/>
            <person name="Rajewska M."/>
            <person name="Maciag T."/>
            <person name="Kaczynski Z."/>
            <person name="Czerwicka M."/>
            <person name="Jafra S."/>
        </authorList>
    </citation>
    <scope>NUCLEOTIDE SEQUENCE [LARGE SCALE GENOMIC DNA]</scope>
    <source>
        <strain evidence="1 2">A44</strain>
        <plasmid evidence="1 2">unnamed1</plasmid>
    </source>
</reference>
<evidence type="ECO:0000313" key="1">
    <source>
        <dbReference type="EMBL" id="ASV88454.1"/>
    </source>
</evidence>
<accession>A0A248UP86</accession>
<dbReference type="KEGG" id="och:CES85_2797"/>
<dbReference type="AlphaFoldDB" id="A0A248UP86"/>
<geneLocation type="plasmid" evidence="1 2">
    <name>unnamed1</name>
</geneLocation>
<evidence type="ECO:0000313" key="2">
    <source>
        <dbReference type="Proteomes" id="UP000215256"/>
    </source>
</evidence>
<organism evidence="1 2">
    <name type="scientific">Ochrobactrum quorumnocens</name>
    <dbReference type="NCBI Taxonomy" id="271865"/>
    <lineage>
        <taxon>Bacteria</taxon>
        <taxon>Pseudomonadati</taxon>
        <taxon>Pseudomonadota</taxon>
        <taxon>Alphaproteobacteria</taxon>
        <taxon>Hyphomicrobiales</taxon>
        <taxon>Brucellaceae</taxon>
        <taxon>Brucella/Ochrobactrum group</taxon>
        <taxon>Ochrobactrum</taxon>
    </lineage>
</organism>